<accession>A0A0C3G4P1</accession>
<name>A0A0C3G4P1_PILCF</name>
<sequence length="216" mass="24602">MHVHILLNSSDLPMSSDLNQANKKARSTRYGLIHCNSLRALLNQDPQHQRLQHTPKPCGPITGPKGSYPYTIVSDAYREQHPRKDVDPNIREASPTSPARILLSQVRQYVELEVDRHGQKPAIMDIILGLMSPVHHNEDTLMDDMERARRLNQSHREYGRVFKNEESLHTYWAHQARIAAIHNDTQARSARFKISAERSTAGWEAALTGDDERSST</sequence>
<reference evidence="1 2" key="1">
    <citation type="submission" date="2014-04" db="EMBL/GenBank/DDBJ databases">
        <authorList>
            <consortium name="DOE Joint Genome Institute"/>
            <person name="Kuo A."/>
            <person name="Tarkka M."/>
            <person name="Buscot F."/>
            <person name="Kohler A."/>
            <person name="Nagy L.G."/>
            <person name="Floudas D."/>
            <person name="Copeland A."/>
            <person name="Barry K.W."/>
            <person name="Cichocki N."/>
            <person name="Veneault-Fourrey C."/>
            <person name="LaButti K."/>
            <person name="Lindquist E.A."/>
            <person name="Lipzen A."/>
            <person name="Lundell T."/>
            <person name="Morin E."/>
            <person name="Murat C."/>
            <person name="Sun H."/>
            <person name="Tunlid A."/>
            <person name="Henrissat B."/>
            <person name="Grigoriev I.V."/>
            <person name="Hibbett D.S."/>
            <person name="Martin F."/>
            <person name="Nordberg H.P."/>
            <person name="Cantor M.N."/>
            <person name="Hua S.X."/>
        </authorList>
    </citation>
    <scope>NUCLEOTIDE SEQUENCE [LARGE SCALE GENOMIC DNA]</scope>
    <source>
        <strain evidence="1 2">F 1598</strain>
    </source>
</reference>
<evidence type="ECO:0000313" key="1">
    <source>
        <dbReference type="EMBL" id="KIM91210.1"/>
    </source>
</evidence>
<dbReference type="OrthoDB" id="2989199at2759"/>
<reference evidence="2" key="2">
    <citation type="submission" date="2015-01" db="EMBL/GenBank/DDBJ databases">
        <title>Evolutionary Origins and Diversification of the Mycorrhizal Mutualists.</title>
        <authorList>
            <consortium name="DOE Joint Genome Institute"/>
            <consortium name="Mycorrhizal Genomics Consortium"/>
            <person name="Kohler A."/>
            <person name="Kuo A."/>
            <person name="Nagy L.G."/>
            <person name="Floudas D."/>
            <person name="Copeland A."/>
            <person name="Barry K.W."/>
            <person name="Cichocki N."/>
            <person name="Veneault-Fourrey C."/>
            <person name="LaButti K."/>
            <person name="Lindquist E.A."/>
            <person name="Lipzen A."/>
            <person name="Lundell T."/>
            <person name="Morin E."/>
            <person name="Murat C."/>
            <person name="Riley R."/>
            <person name="Ohm R."/>
            <person name="Sun H."/>
            <person name="Tunlid A."/>
            <person name="Henrissat B."/>
            <person name="Grigoriev I.V."/>
            <person name="Hibbett D.S."/>
            <person name="Martin F."/>
        </authorList>
    </citation>
    <scope>NUCLEOTIDE SEQUENCE [LARGE SCALE GENOMIC DNA]</scope>
    <source>
        <strain evidence="2">F 1598</strain>
    </source>
</reference>
<dbReference type="HOGENOM" id="CLU_1278036_0_0_1"/>
<gene>
    <name evidence="1" type="ORF">PILCRDRAFT_168856</name>
</gene>
<evidence type="ECO:0000313" key="2">
    <source>
        <dbReference type="Proteomes" id="UP000054166"/>
    </source>
</evidence>
<dbReference type="Proteomes" id="UP000054166">
    <property type="component" value="Unassembled WGS sequence"/>
</dbReference>
<dbReference type="InParanoid" id="A0A0C3G4P1"/>
<dbReference type="AlphaFoldDB" id="A0A0C3G4P1"/>
<organism evidence="1 2">
    <name type="scientific">Piloderma croceum (strain F 1598)</name>
    <dbReference type="NCBI Taxonomy" id="765440"/>
    <lineage>
        <taxon>Eukaryota</taxon>
        <taxon>Fungi</taxon>
        <taxon>Dikarya</taxon>
        <taxon>Basidiomycota</taxon>
        <taxon>Agaricomycotina</taxon>
        <taxon>Agaricomycetes</taxon>
        <taxon>Agaricomycetidae</taxon>
        <taxon>Atheliales</taxon>
        <taxon>Atheliaceae</taxon>
        <taxon>Piloderma</taxon>
    </lineage>
</organism>
<proteinExistence type="predicted"/>
<keyword evidence="2" id="KW-1185">Reference proteome</keyword>
<protein>
    <submittedName>
        <fullName evidence="1">Uncharacterized protein</fullName>
    </submittedName>
</protein>
<dbReference type="EMBL" id="KN832972">
    <property type="protein sequence ID" value="KIM91210.1"/>
    <property type="molecule type" value="Genomic_DNA"/>
</dbReference>